<proteinExistence type="predicted"/>
<feature type="signal peptide" evidence="1">
    <location>
        <begin position="1"/>
        <end position="16"/>
    </location>
</feature>
<dbReference type="InterPro" id="IPR008966">
    <property type="entry name" value="Adhesion_dom_sf"/>
</dbReference>
<organism evidence="3 4">
    <name type="scientific">Rahnella variigena</name>
    <dbReference type="NCBI Taxonomy" id="574964"/>
    <lineage>
        <taxon>Bacteria</taxon>
        <taxon>Pseudomonadati</taxon>
        <taxon>Pseudomonadota</taxon>
        <taxon>Gammaproteobacteria</taxon>
        <taxon>Enterobacterales</taxon>
        <taxon>Yersiniaceae</taxon>
        <taxon>Rahnella</taxon>
    </lineage>
</organism>
<dbReference type="InterPro" id="IPR000259">
    <property type="entry name" value="Adhesion_dom_fimbrial"/>
</dbReference>
<evidence type="ECO:0000313" key="4">
    <source>
        <dbReference type="Proteomes" id="UP000284853"/>
    </source>
</evidence>
<gene>
    <name evidence="3" type="ORF">CKQ54_15140</name>
</gene>
<dbReference type="EMBL" id="NSDJ01000001">
    <property type="protein sequence ID" value="RKF69620.1"/>
    <property type="molecule type" value="Genomic_DNA"/>
</dbReference>
<evidence type="ECO:0000313" key="3">
    <source>
        <dbReference type="EMBL" id="RKF69620.1"/>
    </source>
</evidence>
<name>A0ABX9PXE6_9GAMM</name>
<dbReference type="Pfam" id="PF00419">
    <property type="entry name" value="Fimbrial"/>
    <property type="match status" value="1"/>
</dbReference>
<reference evidence="3 4" key="1">
    <citation type="submission" date="2017-08" db="EMBL/GenBank/DDBJ databases">
        <title>Comparative genomics of bacteria isolated from necrotic lesions of AOD affected trees.</title>
        <authorList>
            <person name="Doonan J."/>
            <person name="Denman S."/>
            <person name="Mcdonald J.E."/>
        </authorList>
    </citation>
    <scope>NUCLEOTIDE SEQUENCE [LARGE SCALE GENOMIC DNA]</scope>
    <source>
        <strain evidence="3 4">CIP 105588</strain>
    </source>
</reference>
<comment type="caution">
    <text evidence="3">The sequence shown here is derived from an EMBL/GenBank/DDBJ whole genome shotgun (WGS) entry which is preliminary data.</text>
</comment>
<dbReference type="Gene3D" id="2.60.40.1090">
    <property type="entry name" value="Fimbrial-type adhesion domain"/>
    <property type="match status" value="1"/>
</dbReference>
<sequence>MSVLAAGMVAAMGAYAEDTGTVSISGTFIIKLNSCPADLSAQVQFNGQTSSYENLVVVGSSMTSNSGMIIKDQAGVVLTPNAMDTSESQALISDNNELKYTVGLTKTKNNVVAGPFSNSVTYVISYQ</sequence>
<dbReference type="SUPFAM" id="SSF49401">
    <property type="entry name" value="Bacterial adhesins"/>
    <property type="match status" value="1"/>
</dbReference>
<dbReference type="Proteomes" id="UP000284853">
    <property type="component" value="Unassembled WGS sequence"/>
</dbReference>
<keyword evidence="4" id="KW-1185">Reference proteome</keyword>
<keyword evidence="1" id="KW-0732">Signal</keyword>
<accession>A0ABX9PXE6</accession>
<dbReference type="InterPro" id="IPR036937">
    <property type="entry name" value="Adhesion_dom_fimbrial_sf"/>
</dbReference>
<feature type="domain" description="Fimbrial-type adhesion" evidence="2">
    <location>
        <begin position="25"/>
        <end position="127"/>
    </location>
</feature>
<feature type="chain" id="PRO_5047153076" description="Fimbrial-type adhesion domain-containing protein" evidence="1">
    <location>
        <begin position="17"/>
        <end position="127"/>
    </location>
</feature>
<evidence type="ECO:0000259" key="2">
    <source>
        <dbReference type="Pfam" id="PF00419"/>
    </source>
</evidence>
<protein>
    <recommendedName>
        <fullName evidence="2">Fimbrial-type adhesion domain-containing protein</fullName>
    </recommendedName>
</protein>
<evidence type="ECO:0000256" key="1">
    <source>
        <dbReference type="SAM" id="SignalP"/>
    </source>
</evidence>